<evidence type="ECO:0000256" key="1">
    <source>
        <dbReference type="SAM" id="Phobius"/>
    </source>
</evidence>
<reference evidence="2" key="2">
    <citation type="journal article" date="2007" name="Science">
        <title>Draft genome sequence of the sexually transmitted pathogen Trichomonas vaginalis.</title>
        <authorList>
            <person name="Carlton J.M."/>
            <person name="Hirt R.P."/>
            <person name="Silva J.C."/>
            <person name="Delcher A.L."/>
            <person name="Schatz M."/>
            <person name="Zhao Q."/>
            <person name="Wortman J.R."/>
            <person name="Bidwell S.L."/>
            <person name="Alsmark U.C.M."/>
            <person name="Besteiro S."/>
            <person name="Sicheritz-Ponten T."/>
            <person name="Noel C.J."/>
            <person name="Dacks J.B."/>
            <person name="Foster P.G."/>
            <person name="Simillion C."/>
            <person name="Van de Peer Y."/>
            <person name="Miranda-Saavedra D."/>
            <person name="Barton G.J."/>
            <person name="Westrop G.D."/>
            <person name="Mueller S."/>
            <person name="Dessi D."/>
            <person name="Fiori P.L."/>
            <person name="Ren Q."/>
            <person name="Paulsen I."/>
            <person name="Zhang H."/>
            <person name="Bastida-Corcuera F.D."/>
            <person name="Simoes-Barbosa A."/>
            <person name="Brown M.T."/>
            <person name="Hayes R.D."/>
            <person name="Mukherjee M."/>
            <person name="Okumura C.Y."/>
            <person name="Schneider R."/>
            <person name="Smith A.J."/>
            <person name="Vanacova S."/>
            <person name="Villalvazo M."/>
            <person name="Haas B.J."/>
            <person name="Pertea M."/>
            <person name="Feldblyum T.V."/>
            <person name="Utterback T.R."/>
            <person name="Shu C.L."/>
            <person name="Osoegawa K."/>
            <person name="de Jong P.J."/>
            <person name="Hrdy I."/>
            <person name="Horvathova L."/>
            <person name="Zubacova Z."/>
            <person name="Dolezal P."/>
            <person name="Malik S.B."/>
            <person name="Logsdon J.M. Jr."/>
            <person name="Henze K."/>
            <person name="Gupta A."/>
            <person name="Wang C.C."/>
            <person name="Dunne R.L."/>
            <person name="Upcroft J.A."/>
            <person name="Upcroft P."/>
            <person name="White O."/>
            <person name="Salzberg S.L."/>
            <person name="Tang P."/>
            <person name="Chiu C.-H."/>
            <person name="Lee Y.-S."/>
            <person name="Embley T.M."/>
            <person name="Coombs G.H."/>
            <person name="Mottram J.C."/>
            <person name="Tachezy J."/>
            <person name="Fraser-Liggett C.M."/>
            <person name="Johnson P.J."/>
        </authorList>
    </citation>
    <scope>NUCLEOTIDE SEQUENCE [LARGE SCALE GENOMIC DNA]</scope>
    <source>
        <strain evidence="2">G3</strain>
    </source>
</reference>
<proteinExistence type="predicted"/>
<feature type="transmembrane region" description="Helical" evidence="1">
    <location>
        <begin position="212"/>
        <end position="233"/>
    </location>
</feature>
<feature type="transmembrane region" description="Helical" evidence="1">
    <location>
        <begin position="446"/>
        <end position="467"/>
    </location>
</feature>
<dbReference type="RefSeq" id="XP_001583758.1">
    <property type="nucleotide sequence ID" value="XM_001583708.1"/>
</dbReference>
<dbReference type="Proteomes" id="UP000001542">
    <property type="component" value="Unassembled WGS sequence"/>
</dbReference>
<dbReference type="EMBL" id="DS113182">
    <property type="protein sequence ID" value="EAY22772.1"/>
    <property type="molecule type" value="Genomic_DNA"/>
</dbReference>
<dbReference type="VEuPathDB" id="TrichDB:TVAG_477010"/>
<feature type="transmembrane region" description="Helical" evidence="1">
    <location>
        <begin position="34"/>
        <end position="56"/>
    </location>
</feature>
<reference evidence="2" key="1">
    <citation type="submission" date="2006-10" db="EMBL/GenBank/DDBJ databases">
        <authorList>
            <person name="Amadeo P."/>
            <person name="Zhao Q."/>
            <person name="Wortman J."/>
            <person name="Fraser-Liggett C."/>
            <person name="Carlton J."/>
        </authorList>
    </citation>
    <scope>NUCLEOTIDE SEQUENCE</scope>
    <source>
        <strain evidence="2">G3</strain>
    </source>
</reference>
<feature type="transmembrane region" description="Helical" evidence="1">
    <location>
        <begin position="62"/>
        <end position="81"/>
    </location>
</feature>
<dbReference type="OrthoDB" id="10565835at2759"/>
<feature type="transmembrane region" description="Helical" evidence="1">
    <location>
        <begin position="261"/>
        <end position="286"/>
    </location>
</feature>
<gene>
    <name evidence="2" type="ORF">TVAG_477010</name>
</gene>
<feature type="transmembrane region" description="Helical" evidence="1">
    <location>
        <begin position="298"/>
        <end position="329"/>
    </location>
</feature>
<feature type="transmembrane region" description="Helical" evidence="1">
    <location>
        <begin position="341"/>
        <end position="364"/>
    </location>
</feature>
<sequence length="627" mass="71478">MIWAAVLSSEVFFGYEVCSLLIGEKYDFLSMLSIAIPLGIASSSMLFFVCSIILGFTSFHLYIHMGGLIAIGYIIFMRKIIKKKFNIPKFTQTEIIFGSIALFTAVSIIVSGYGFKPRVYLESGGPDIQEELAIMNSFYHGVNSGLVNIFKIRHPFCYKCVARTKWLTAMHSAMLKIGYASTKMALVAPSILYMFSFCYILLNVANIYLDSIFCSILVLPLVFFGGGYGFYYWTKRQNRNNKTLDFVFNYGETTTQWSHPIFYYILAYRYTQLSLSIASIVIFLILKIYKKKMYRKEFTLLGLLIGALPGVEIQTCIASLIFFGLQILFNLPKDKKSTKEFTISITFFGIAHLLMTNFQIFHYFPRKTNSKLFYLASFSQNLYGTPCQFPVITTWFRCLGILVFVVLIFGWFLHRGATKNIFISAVLLFAIGNYVSFSPVSRMNILFFYPYSMVIFFVTFVDVMKYISDLPKEEESKGVLIGIFIFVYLASIGSGLLGFKRLIGSKKEMYGSDSEKAAEWIVQNTPKKALFGCEENDFNVVSSLSGKVLYSGNDRLNYLAGFVDIGMRKESRQLLSNPESTEFAAKMEYAVNVGGFSQPWYINDGIGNWTLEKEIGQYHIFKRNLKR</sequence>
<organism evidence="2 3">
    <name type="scientific">Trichomonas vaginalis (strain ATCC PRA-98 / G3)</name>
    <dbReference type="NCBI Taxonomy" id="412133"/>
    <lineage>
        <taxon>Eukaryota</taxon>
        <taxon>Metamonada</taxon>
        <taxon>Parabasalia</taxon>
        <taxon>Trichomonadida</taxon>
        <taxon>Trichomonadidae</taxon>
        <taxon>Trichomonas</taxon>
    </lineage>
</organism>
<feature type="transmembrane region" description="Helical" evidence="1">
    <location>
        <begin position="395"/>
        <end position="414"/>
    </location>
</feature>
<dbReference type="VEuPathDB" id="TrichDB:TVAGG3_0267150"/>
<dbReference type="AlphaFoldDB" id="A2DAC4"/>
<protein>
    <submittedName>
        <fullName evidence="2">Uncharacterized protein</fullName>
    </submittedName>
</protein>
<keyword evidence="3" id="KW-1185">Reference proteome</keyword>
<evidence type="ECO:0000313" key="3">
    <source>
        <dbReference type="Proteomes" id="UP000001542"/>
    </source>
</evidence>
<feature type="transmembrane region" description="Helical" evidence="1">
    <location>
        <begin position="420"/>
        <end position="437"/>
    </location>
</feature>
<name>A2DAC4_TRIV3</name>
<feature type="transmembrane region" description="Helical" evidence="1">
    <location>
        <begin position="184"/>
        <end position="205"/>
    </location>
</feature>
<evidence type="ECO:0000313" key="2">
    <source>
        <dbReference type="EMBL" id="EAY22772.1"/>
    </source>
</evidence>
<accession>A2DAC4</accession>
<keyword evidence="1" id="KW-1133">Transmembrane helix</keyword>
<keyword evidence="1" id="KW-0472">Membrane</keyword>
<keyword evidence="1" id="KW-0812">Transmembrane</keyword>
<feature type="transmembrane region" description="Helical" evidence="1">
    <location>
        <begin position="93"/>
        <end position="115"/>
    </location>
</feature>
<dbReference type="KEGG" id="tva:5468330"/>
<feature type="transmembrane region" description="Helical" evidence="1">
    <location>
        <begin position="479"/>
        <end position="499"/>
    </location>
</feature>
<dbReference type="InParanoid" id="A2DAC4"/>